<dbReference type="Pfam" id="PF13635">
    <property type="entry name" value="DUF4143"/>
    <property type="match status" value="1"/>
</dbReference>
<feature type="domain" description="AAA+ ATPase" evidence="1">
    <location>
        <begin position="16"/>
        <end position="137"/>
    </location>
</feature>
<evidence type="ECO:0000313" key="3">
    <source>
        <dbReference type="Proteomes" id="UP000295043"/>
    </source>
</evidence>
<dbReference type="SMART" id="SM00382">
    <property type="entry name" value="AAA"/>
    <property type="match status" value="1"/>
</dbReference>
<proteinExistence type="predicted"/>
<dbReference type="Gene3D" id="3.40.50.300">
    <property type="entry name" value="P-loop containing nucleotide triphosphate hydrolases"/>
    <property type="match status" value="1"/>
</dbReference>
<accession>A0A4R2AU01</accession>
<evidence type="ECO:0000313" key="2">
    <source>
        <dbReference type="EMBL" id="TCN17271.1"/>
    </source>
</evidence>
<dbReference type="AlphaFoldDB" id="A0A4R2AU01"/>
<dbReference type="Pfam" id="PF13173">
    <property type="entry name" value="AAA_14"/>
    <property type="match status" value="1"/>
</dbReference>
<dbReference type="CDD" id="cd00009">
    <property type="entry name" value="AAA"/>
    <property type="match status" value="1"/>
</dbReference>
<name>A0A4R2AU01_9HYPH</name>
<dbReference type="PANTHER" id="PTHR43566">
    <property type="entry name" value="CONSERVED PROTEIN"/>
    <property type="match status" value="1"/>
</dbReference>
<dbReference type="PANTHER" id="PTHR43566:SF2">
    <property type="entry name" value="DUF4143 DOMAIN-CONTAINING PROTEIN"/>
    <property type="match status" value="1"/>
</dbReference>
<dbReference type="InterPro" id="IPR025420">
    <property type="entry name" value="DUF4143"/>
</dbReference>
<comment type="caution">
    <text evidence="2">The sequence shown here is derived from an EMBL/GenBank/DDBJ whole genome shotgun (WGS) entry which is preliminary data.</text>
</comment>
<protein>
    <recommendedName>
        <fullName evidence="1">AAA+ ATPase domain-containing protein</fullName>
    </recommendedName>
</protein>
<dbReference type="Proteomes" id="UP000295043">
    <property type="component" value="Unassembled WGS sequence"/>
</dbReference>
<dbReference type="InterPro" id="IPR041682">
    <property type="entry name" value="AAA_14"/>
</dbReference>
<dbReference type="InterPro" id="IPR003593">
    <property type="entry name" value="AAA+_ATPase"/>
</dbReference>
<organism evidence="2 3">
    <name type="scientific">Sinorhizobium americanum</name>
    <dbReference type="NCBI Taxonomy" id="194963"/>
    <lineage>
        <taxon>Bacteria</taxon>
        <taxon>Pseudomonadati</taxon>
        <taxon>Pseudomonadota</taxon>
        <taxon>Alphaproteobacteria</taxon>
        <taxon>Hyphomicrobiales</taxon>
        <taxon>Rhizobiaceae</taxon>
        <taxon>Sinorhizobium/Ensifer group</taxon>
        <taxon>Sinorhizobium</taxon>
    </lineage>
</organism>
<dbReference type="SUPFAM" id="SSF52540">
    <property type="entry name" value="P-loop containing nucleoside triphosphate hydrolases"/>
    <property type="match status" value="1"/>
</dbReference>
<dbReference type="EMBL" id="SLVU01000039">
    <property type="protein sequence ID" value="TCN17271.1"/>
    <property type="molecule type" value="Genomic_DNA"/>
</dbReference>
<evidence type="ECO:0000259" key="1">
    <source>
        <dbReference type="SMART" id="SM00382"/>
    </source>
</evidence>
<dbReference type="InterPro" id="IPR027417">
    <property type="entry name" value="P-loop_NTPase"/>
</dbReference>
<reference evidence="2 3" key="1">
    <citation type="submission" date="2019-03" db="EMBL/GenBank/DDBJ databases">
        <title>Genomic Encyclopedia of Type Strains, Phase IV (KMG-V): Genome sequencing to study the core and pangenomes of soil and plant-associated prokaryotes.</title>
        <authorList>
            <person name="Whitman W."/>
        </authorList>
    </citation>
    <scope>NUCLEOTIDE SEQUENCE [LARGE SCALE GENOMIC DNA]</scope>
    <source>
        <strain evidence="2 3">23C40</strain>
    </source>
</reference>
<dbReference type="RefSeq" id="WP_132081867.1">
    <property type="nucleotide sequence ID" value="NZ_SLVU01000039.1"/>
</dbReference>
<gene>
    <name evidence="2" type="ORF">EV184_1392</name>
</gene>
<sequence>MIERHVTTKLTELVDTYPAVALIGPRQVGKTTLALALAERRPSVYLDLESDADRAKLSEPELYLEQHVDKLVILDEVHRLPNLFQNLRGLIDRARRSGRRAGQFLLLGSASIDLLKQSGETLAGRIAYLEMHPINGLEVAEKDIIPLWVRGGFPDSFLATNDRTSQRWRQDFIRTYLERDIPQFGPRIPAETLRRFWTMLAHHQSGLLNAAEFARALGVDGKTVASYLDLLVDLLLVRRLEPWHSNVGKRLVKSPRVYVRDSGITHTLLGLGNHEQILGHPVAGASWEGFVIESLSAAAPYGSHLNFYRTAAGAEIDLLITPPGARPWAIEIKRSLAPKVEKGFHLACEAINPEKRLVVYPGAEIFPLMNGVEAMPLSAAGQRLRDLV</sequence>